<proteinExistence type="inferred from homology"/>
<dbReference type="Gene3D" id="2.30.29.30">
    <property type="entry name" value="Pleckstrin-homology domain (PH domain)/Phosphotyrosine-binding domain (PTB)"/>
    <property type="match status" value="3"/>
</dbReference>
<comment type="similarity">
    <text evidence="2">Belongs to the DCP1 family.</text>
</comment>
<dbReference type="Proteomes" id="UP000095284">
    <property type="component" value="Unplaced"/>
</dbReference>
<dbReference type="AlphaFoldDB" id="A0A1I7S325"/>
<name>A0A1I7S325_BURXY</name>
<keyword evidence="4" id="KW-0507">mRNA processing</keyword>
<evidence type="ECO:0000256" key="3">
    <source>
        <dbReference type="ARBA" id="ARBA00022490"/>
    </source>
</evidence>
<evidence type="ECO:0000256" key="5">
    <source>
        <dbReference type="SAM" id="MobiDB-lite"/>
    </source>
</evidence>
<feature type="compositionally biased region" description="Polar residues" evidence="5">
    <location>
        <begin position="348"/>
        <end position="372"/>
    </location>
</feature>
<comment type="subcellular location">
    <subcellularLocation>
        <location evidence="1">Cytoplasm</location>
    </subcellularLocation>
</comment>
<dbReference type="GO" id="GO:0031087">
    <property type="term" value="P:deadenylation-independent decapping of nuclear-transcribed mRNA"/>
    <property type="evidence" value="ECO:0007669"/>
    <property type="project" value="TreeGrafter"/>
</dbReference>
<evidence type="ECO:0000313" key="6">
    <source>
        <dbReference type="Proteomes" id="UP000095284"/>
    </source>
</evidence>
<dbReference type="SUPFAM" id="SSF50729">
    <property type="entry name" value="PH domain-like"/>
    <property type="match status" value="3"/>
</dbReference>
<dbReference type="Pfam" id="PF06058">
    <property type="entry name" value="DCP1"/>
    <property type="match status" value="3"/>
</dbReference>
<dbReference type="GO" id="GO:0008047">
    <property type="term" value="F:enzyme activator activity"/>
    <property type="evidence" value="ECO:0007669"/>
    <property type="project" value="InterPro"/>
</dbReference>
<organism evidence="6 7">
    <name type="scientific">Bursaphelenchus xylophilus</name>
    <name type="common">Pinewood nematode worm</name>
    <name type="synonym">Aphelenchoides xylophilus</name>
    <dbReference type="NCBI Taxonomy" id="6326"/>
    <lineage>
        <taxon>Eukaryota</taxon>
        <taxon>Metazoa</taxon>
        <taxon>Ecdysozoa</taxon>
        <taxon>Nematoda</taxon>
        <taxon>Chromadorea</taxon>
        <taxon>Rhabditida</taxon>
        <taxon>Tylenchina</taxon>
        <taxon>Tylenchomorpha</taxon>
        <taxon>Aphelenchoidea</taxon>
        <taxon>Aphelenchoididae</taxon>
        <taxon>Bursaphelenchus</taxon>
    </lineage>
</organism>
<dbReference type="PANTHER" id="PTHR16290:SF0">
    <property type="entry name" value="DECAPPING PROTEIN 1, ISOFORM A"/>
    <property type="match status" value="1"/>
</dbReference>
<feature type="region of interest" description="Disordered" evidence="5">
    <location>
        <begin position="347"/>
        <end position="372"/>
    </location>
</feature>
<keyword evidence="3" id="KW-0963">Cytoplasm</keyword>
<dbReference type="PANTHER" id="PTHR16290">
    <property type="entry name" value="TRANSCRIPTION FACTOR SMIF DECAPPING ENZYME DCP1"/>
    <property type="match status" value="1"/>
</dbReference>
<evidence type="ECO:0000256" key="1">
    <source>
        <dbReference type="ARBA" id="ARBA00004496"/>
    </source>
</evidence>
<dbReference type="GO" id="GO:0006397">
    <property type="term" value="P:mRNA processing"/>
    <property type="evidence" value="ECO:0007669"/>
    <property type="project" value="UniProtKB-KW"/>
</dbReference>
<feature type="region of interest" description="Disordered" evidence="5">
    <location>
        <begin position="396"/>
        <end position="416"/>
    </location>
</feature>
<sequence>MSGTDLLESLFKNARQAPVSVKSNKLDELFAKAAEEKRLEKTASKATDPLTFVKSTDPLAKNIILSSKQCALYKFSDGKWVTTDITGPLFVYERLDKPLNSLFIASKTSNFIRPLNDSSKLEFKSPFIFLHLKHGESFGICFKDVTECPKFFEVVTSVTKGREINRRKDTELQQFLNKSDKRNEVCMTYSEKTIVAASFKSKNVTKKIKASNMKTFIQSELVDVSDQNLKCIKMIDPLADKIVCQASHGALYNYCVETDEWIKSEVGGPFFIYSRKDRPFYSYMIANRQSLEDWIQPIKKDMRFECNSPYIFTNIPKKEIKALWFGDEKECIKVYQTLVGLKEKLEQSETNVDNSIDTHSTDATSASRPDASSSLLNSLFPTPVVKIDHVESPVVEEVEDGEEYSDEYDENSEEEDVIHEQYEELKDVEGNEGEDVDNIEETTSLKDRPVTVHTAPKVLEALFGTSAKPSSSEQPLTVNERAFKYVKCVDKDIGGIEYVYKSVALYNFDLKTKNWIRTDVHGPLFVYSRTSQPKYKIMLASKETGDDFVLPLNDDLRLTLQASFIFGKGDQGKLYITTK</sequence>
<dbReference type="InterPro" id="IPR011993">
    <property type="entry name" value="PH-like_dom_sf"/>
</dbReference>
<dbReference type="eggNOG" id="KOG2868">
    <property type="taxonomic scope" value="Eukaryota"/>
</dbReference>
<accession>A0A1I7S325</accession>
<dbReference type="GO" id="GO:0000290">
    <property type="term" value="P:deadenylation-dependent decapping of nuclear-transcribed mRNA"/>
    <property type="evidence" value="ECO:0007669"/>
    <property type="project" value="InterPro"/>
</dbReference>
<reference evidence="7" key="1">
    <citation type="submission" date="2016-11" db="UniProtKB">
        <authorList>
            <consortium name="WormBaseParasite"/>
        </authorList>
    </citation>
    <scope>IDENTIFICATION</scope>
</reference>
<dbReference type="GO" id="GO:0000932">
    <property type="term" value="C:P-body"/>
    <property type="evidence" value="ECO:0007669"/>
    <property type="project" value="TreeGrafter"/>
</dbReference>
<protein>
    <submittedName>
        <fullName evidence="7">CNH domain-containing protein</fullName>
    </submittedName>
</protein>
<dbReference type="GO" id="GO:0003729">
    <property type="term" value="F:mRNA binding"/>
    <property type="evidence" value="ECO:0007669"/>
    <property type="project" value="TreeGrafter"/>
</dbReference>
<evidence type="ECO:0000313" key="7">
    <source>
        <dbReference type="WBParaSite" id="BXY_0740500.1"/>
    </source>
</evidence>
<evidence type="ECO:0000256" key="2">
    <source>
        <dbReference type="ARBA" id="ARBA00008778"/>
    </source>
</evidence>
<dbReference type="WBParaSite" id="BXY_0740500.1">
    <property type="protein sequence ID" value="BXY_0740500.1"/>
    <property type="gene ID" value="BXY_0740500"/>
</dbReference>
<evidence type="ECO:0000256" key="4">
    <source>
        <dbReference type="ARBA" id="ARBA00022664"/>
    </source>
</evidence>
<dbReference type="InterPro" id="IPR010334">
    <property type="entry name" value="Dcp1"/>
</dbReference>
<dbReference type="CDD" id="cd09804">
    <property type="entry name" value="Dcp1"/>
    <property type="match status" value="1"/>
</dbReference>